<gene>
    <name evidence="2" type="ORF">FKW44_012289</name>
</gene>
<protein>
    <submittedName>
        <fullName evidence="2">PHD finger protein 3</fullName>
    </submittedName>
</protein>
<dbReference type="AlphaFoldDB" id="A0A7T8K8Q7"/>
<feature type="compositionally biased region" description="Basic and acidic residues" evidence="1">
    <location>
        <begin position="375"/>
        <end position="389"/>
    </location>
</feature>
<dbReference type="EMBL" id="CP045897">
    <property type="protein sequence ID" value="QQP51072.1"/>
    <property type="molecule type" value="Genomic_DNA"/>
</dbReference>
<evidence type="ECO:0000313" key="2">
    <source>
        <dbReference type="EMBL" id="QQP51072.1"/>
    </source>
</evidence>
<feature type="compositionally biased region" description="Polar residues" evidence="1">
    <location>
        <begin position="327"/>
        <end position="336"/>
    </location>
</feature>
<dbReference type="Proteomes" id="UP000595437">
    <property type="component" value="Chromosome 8"/>
</dbReference>
<feature type="non-terminal residue" evidence="2">
    <location>
        <position position="1"/>
    </location>
</feature>
<keyword evidence="3" id="KW-1185">Reference proteome</keyword>
<feature type="region of interest" description="Disordered" evidence="1">
    <location>
        <begin position="318"/>
        <end position="389"/>
    </location>
</feature>
<accession>A0A7T8K8Q7</accession>
<organism evidence="2 3">
    <name type="scientific">Caligus rogercresseyi</name>
    <name type="common">Sea louse</name>
    <dbReference type="NCBI Taxonomy" id="217165"/>
    <lineage>
        <taxon>Eukaryota</taxon>
        <taxon>Metazoa</taxon>
        <taxon>Ecdysozoa</taxon>
        <taxon>Arthropoda</taxon>
        <taxon>Crustacea</taxon>
        <taxon>Multicrustacea</taxon>
        <taxon>Hexanauplia</taxon>
        <taxon>Copepoda</taxon>
        <taxon>Siphonostomatoida</taxon>
        <taxon>Caligidae</taxon>
        <taxon>Caligus</taxon>
    </lineage>
</organism>
<dbReference type="OrthoDB" id="10579297at2759"/>
<evidence type="ECO:0000256" key="1">
    <source>
        <dbReference type="SAM" id="MobiDB-lite"/>
    </source>
</evidence>
<reference evidence="3" key="1">
    <citation type="submission" date="2021-01" db="EMBL/GenBank/DDBJ databases">
        <title>Caligus Genome Assembly.</title>
        <authorList>
            <person name="Gallardo-Escarate C."/>
        </authorList>
    </citation>
    <scope>NUCLEOTIDE SEQUENCE [LARGE SCALE GENOMIC DNA]</scope>
</reference>
<proteinExistence type="predicted"/>
<name>A0A7T8K8Q7_CALRO</name>
<evidence type="ECO:0000313" key="3">
    <source>
        <dbReference type="Proteomes" id="UP000595437"/>
    </source>
</evidence>
<sequence length="389" mass="43811">MRINFKAMKAPATRSSLQILTKCLVPAKRAQKAHSWFDAIFLHRNRLFYYEAMTQADIDSFLRPTAQEHSKEDTPDMDIHLSTDDSLKESLEILESSSELSTQKEEVHEPDKDPLLCDSYNEEYVSAVSPPHYHLLSNPNYIPKLNEVISIINKAKNGHITLCTSPPAKEDVKGGYIYVFKSENDLLENTTNEGECSIVMKKFPITNSDISIIERLESNSNLILSEEPLASSDPSTIVVAYIGSKSSTNASVNRGNNDDVKLVILEDQKLSLNNRSSIKSVPISYKVSRAILSFLLEYPSYLTIKPSPKKANIEVVDLSSDDEDTTKSGQNTPNSSSKKRKKRLQYTPKRLVMPNLPPKQSEYLKYRRKLSMDVSGEKTPHPPNEENNS</sequence>